<proteinExistence type="predicted"/>
<dbReference type="RefSeq" id="WP_434030168.1">
    <property type="nucleotide sequence ID" value="NZ_BNBA01000063.1"/>
</dbReference>
<reference evidence="1" key="2">
    <citation type="submission" date="2020-09" db="EMBL/GenBank/DDBJ databases">
        <authorList>
            <person name="Sun Q."/>
            <person name="Ohkuma M."/>
        </authorList>
    </citation>
    <scope>NUCLEOTIDE SEQUENCE</scope>
    <source>
        <strain evidence="1">JCM 13306</strain>
    </source>
</reference>
<dbReference type="InterPro" id="IPR021322">
    <property type="entry name" value="DUF2924"/>
</dbReference>
<name>A0A919KL50_9XANT</name>
<comment type="caution">
    <text evidence="1">The sequence shown here is derived from an EMBL/GenBank/DDBJ whole genome shotgun (WGS) entry which is preliminary data.</text>
</comment>
<keyword evidence="2" id="KW-1185">Reference proteome</keyword>
<evidence type="ECO:0008006" key="3">
    <source>
        <dbReference type="Google" id="ProtNLM"/>
    </source>
</evidence>
<reference evidence="1" key="1">
    <citation type="journal article" date="2014" name="Int. J. Syst. Evol. Microbiol.">
        <title>Complete genome sequence of Corynebacterium casei LMG S-19264T (=DSM 44701T), isolated from a smear-ripened cheese.</title>
        <authorList>
            <consortium name="US DOE Joint Genome Institute (JGI-PGF)"/>
            <person name="Walter F."/>
            <person name="Albersmeier A."/>
            <person name="Kalinowski J."/>
            <person name="Ruckert C."/>
        </authorList>
    </citation>
    <scope>NUCLEOTIDE SEQUENCE</scope>
    <source>
        <strain evidence="1">JCM 13306</strain>
    </source>
</reference>
<sequence length="166" mass="18758">MSTPKETFSPPPSVAAQIARLPDLPMAEIRALWKKLVGEDAPTHNRQFLERRIAYRLQEAEFRKANAGLLDRNKRRIADLVETGKVRKHDRDYRPAAGTVLTREYKGVEYRVVATADGQYEFQGRTFASLSMIAREITGTRWSGPLFFGLKPSANPKSGTRKGGRR</sequence>
<protein>
    <recommendedName>
        <fullName evidence="3">DUF2924 domain-containing protein</fullName>
    </recommendedName>
</protein>
<dbReference type="EMBL" id="BNBA01000063">
    <property type="protein sequence ID" value="GHH61477.1"/>
    <property type="molecule type" value="Genomic_DNA"/>
</dbReference>
<dbReference type="AlphaFoldDB" id="A0A919KL50"/>
<evidence type="ECO:0000313" key="2">
    <source>
        <dbReference type="Proteomes" id="UP000623958"/>
    </source>
</evidence>
<accession>A0A919KL50</accession>
<dbReference type="Proteomes" id="UP000623958">
    <property type="component" value="Unassembled WGS sequence"/>
</dbReference>
<gene>
    <name evidence="1" type="ORF">GCM10009090_38030</name>
</gene>
<organism evidence="1 2">
    <name type="scientific">Xanthomonas boreopolis</name>
    <dbReference type="NCBI Taxonomy" id="86183"/>
    <lineage>
        <taxon>Bacteria</taxon>
        <taxon>Pseudomonadati</taxon>
        <taxon>Pseudomonadota</taxon>
        <taxon>Gammaproteobacteria</taxon>
        <taxon>Lysobacterales</taxon>
        <taxon>Lysobacteraceae</taxon>
        <taxon>Xanthomonas</taxon>
    </lineage>
</organism>
<evidence type="ECO:0000313" key="1">
    <source>
        <dbReference type="EMBL" id="GHH61477.1"/>
    </source>
</evidence>
<dbReference type="Pfam" id="PF11149">
    <property type="entry name" value="DUF2924"/>
    <property type="match status" value="1"/>
</dbReference>